<dbReference type="RefSeq" id="WP_187445520.1">
    <property type="nucleotide sequence ID" value="NZ_VTES01000006.1"/>
</dbReference>
<dbReference type="InterPro" id="IPR009739">
    <property type="entry name" value="LprI-like_N"/>
</dbReference>
<evidence type="ECO:0000313" key="4">
    <source>
        <dbReference type="Proteomes" id="UP000323732"/>
    </source>
</evidence>
<dbReference type="Gene3D" id="1.20.1270.180">
    <property type="match status" value="1"/>
</dbReference>
<proteinExistence type="predicted"/>
<evidence type="ECO:0000256" key="1">
    <source>
        <dbReference type="SAM" id="Phobius"/>
    </source>
</evidence>
<feature type="domain" description="Lysozyme inhibitor LprI-like N-terminal" evidence="2">
    <location>
        <begin position="109"/>
        <end position="194"/>
    </location>
</feature>
<reference evidence="3 4" key="1">
    <citation type="submission" date="2019-08" db="EMBL/GenBank/DDBJ databases">
        <title>Bacillus genomes from the desert of Cuatro Cienegas, Coahuila.</title>
        <authorList>
            <person name="Olmedo-Alvarez G."/>
        </authorList>
    </citation>
    <scope>NUCLEOTIDE SEQUENCE [LARGE SCALE GENOMIC DNA]</scope>
    <source>
        <strain evidence="3 4">CH37_1T</strain>
    </source>
</reference>
<sequence>MVSGLKGKRLFLSCPVFFFFLVYIYLSKTKRITTSDNTIGQLKLGETTGQQATQSSAIEPAIENPANIEQATKETTETAGLSTKSEYLQLLNGIERGLLDLESLYESGITSEMLEAESKAYKRWDDALNEIYGVLGEQLSSDEMNKLRKEQRRWIEFRDYTAETESLEFKGASMESLQYVSTQARLTKERCFELVQNHMQERANETNLPSSYKEETNSVFTLGSSKEEVIRVMGEPDETEEFGYVSSWRYEDSTIEFDENEEVTGWSNFSHILKVTVGSKQEGALPFAEGSSIEEVVKAMGTPDQVTHWGAIWHYQDSLVEFNGKTVIGWSDNSGILLVK</sequence>
<dbReference type="Pfam" id="PF07007">
    <property type="entry name" value="LprI"/>
    <property type="match status" value="1"/>
</dbReference>
<evidence type="ECO:0000313" key="3">
    <source>
        <dbReference type="EMBL" id="TYS60673.1"/>
    </source>
</evidence>
<gene>
    <name evidence="3" type="ORF">FZD47_20915</name>
</gene>
<dbReference type="EMBL" id="VTES01000006">
    <property type="protein sequence ID" value="TYS60673.1"/>
    <property type="molecule type" value="Genomic_DNA"/>
</dbReference>
<dbReference type="PANTHER" id="PTHR39176:SF1">
    <property type="entry name" value="PERIPLASMIC PROTEIN"/>
    <property type="match status" value="1"/>
</dbReference>
<keyword evidence="1" id="KW-1133">Transmembrane helix</keyword>
<comment type="caution">
    <text evidence="3">The sequence shown here is derived from an EMBL/GenBank/DDBJ whole genome shotgun (WGS) entry which is preliminary data.</text>
</comment>
<protein>
    <submittedName>
        <fullName evidence="3">DUF1311 domain-containing protein</fullName>
    </submittedName>
</protein>
<keyword evidence="1" id="KW-0472">Membrane</keyword>
<feature type="transmembrane region" description="Helical" evidence="1">
    <location>
        <begin position="9"/>
        <end position="26"/>
    </location>
</feature>
<accession>A0A5D4SAN0</accession>
<organism evidence="3 4">
    <name type="scientific">Bacillus infantis</name>
    <dbReference type="NCBI Taxonomy" id="324767"/>
    <lineage>
        <taxon>Bacteria</taxon>
        <taxon>Bacillati</taxon>
        <taxon>Bacillota</taxon>
        <taxon>Bacilli</taxon>
        <taxon>Bacillales</taxon>
        <taxon>Bacillaceae</taxon>
        <taxon>Bacillus</taxon>
    </lineage>
</organism>
<dbReference type="PANTHER" id="PTHR39176">
    <property type="entry name" value="PERIPLASMIC PROTEIN-RELATED"/>
    <property type="match status" value="1"/>
</dbReference>
<dbReference type="Proteomes" id="UP000323732">
    <property type="component" value="Unassembled WGS sequence"/>
</dbReference>
<dbReference type="AlphaFoldDB" id="A0A5D4SAN0"/>
<evidence type="ECO:0000259" key="2">
    <source>
        <dbReference type="Pfam" id="PF07007"/>
    </source>
</evidence>
<name>A0A5D4SAN0_9BACI</name>
<keyword evidence="1" id="KW-0812">Transmembrane</keyword>